<dbReference type="GeneID" id="54346324"/>
<proteinExistence type="predicted"/>
<evidence type="ECO:0000313" key="2">
    <source>
        <dbReference type="Proteomes" id="UP000800082"/>
    </source>
</evidence>
<accession>A0A6A5RD69</accession>
<organism evidence="1 2">
    <name type="scientific">Didymella exigua CBS 183.55</name>
    <dbReference type="NCBI Taxonomy" id="1150837"/>
    <lineage>
        <taxon>Eukaryota</taxon>
        <taxon>Fungi</taxon>
        <taxon>Dikarya</taxon>
        <taxon>Ascomycota</taxon>
        <taxon>Pezizomycotina</taxon>
        <taxon>Dothideomycetes</taxon>
        <taxon>Pleosporomycetidae</taxon>
        <taxon>Pleosporales</taxon>
        <taxon>Pleosporineae</taxon>
        <taxon>Didymellaceae</taxon>
        <taxon>Didymella</taxon>
    </lineage>
</organism>
<reference evidence="1" key="1">
    <citation type="journal article" date="2020" name="Stud. Mycol.">
        <title>101 Dothideomycetes genomes: a test case for predicting lifestyles and emergence of pathogens.</title>
        <authorList>
            <person name="Haridas S."/>
            <person name="Albert R."/>
            <person name="Binder M."/>
            <person name="Bloem J."/>
            <person name="Labutti K."/>
            <person name="Salamov A."/>
            <person name="Andreopoulos B."/>
            <person name="Baker S."/>
            <person name="Barry K."/>
            <person name="Bills G."/>
            <person name="Bluhm B."/>
            <person name="Cannon C."/>
            <person name="Castanera R."/>
            <person name="Culley D."/>
            <person name="Daum C."/>
            <person name="Ezra D."/>
            <person name="Gonzalez J."/>
            <person name="Henrissat B."/>
            <person name="Kuo A."/>
            <person name="Liang C."/>
            <person name="Lipzen A."/>
            <person name="Lutzoni F."/>
            <person name="Magnuson J."/>
            <person name="Mondo S."/>
            <person name="Nolan M."/>
            <person name="Ohm R."/>
            <person name="Pangilinan J."/>
            <person name="Park H.-J."/>
            <person name="Ramirez L."/>
            <person name="Alfaro M."/>
            <person name="Sun H."/>
            <person name="Tritt A."/>
            <person name="Yoshinaga Y."/>
            <person name="Zwiers L.-H."/>
            <person name="Turgeon B."/>
            <person name="Goodwin S."/>
            <person name="Spatafora J."/>
            <person name="Crous P."/>
            <person name="Grigoriev I."/>
        </authorList>
    </citation>
    <scope>NUCLEOTIDE SEQUENCE</scope>
    <source>
        <strain evidence="1">CBS 183.55</strain>
    </source>
</reference>
<dbReference type="Proteomes" id="UP000800082">
    <property type="component" value="Unassembled WGS sequence"/>
</dbReference>
<protein>
    <submittedName>
        <fullName evidence="1">Uncharacterized protein</fullName>
    </submittedName>
</protein>
<keyword evidence="2" id="KW-1185">Reference proteome</keyword>
<dbReference type="EMBL" id="ML978985">
    <property type="protein sequence ID" value="KAF1925339.1"/>
    <property type="molecule type" value="Genomic_DNA"/>
</dbReference>
<evidence type="ECO:0000313" key="1">
    <source>
        <dbReference type="EMBL" id="KAF1925339.1"/>
    </source>
</evidence>
<dbReference type="RefSeq" id="XP_033445591.1">
    <property type="nucleotide sequence ID" value="XM_033588677.1"/>
</dbReference>
<dbReference type="AlphaFoldDB" id="A0A6A5RD69"/>
<gene>
    <name evidence="1" type="ORF">M421DRAFT_259588</name>
</gene>
<name>A0A6A5RD69_9PLEO</name>
<sequence>MLGIVSLRDPFRILLEGSCSDVRAGPQAATLPRPSTLYYNADTPTCSKLTLRYALLVQTPACSYVAVLKTIPLRRRLWAFVRSGRLHLHEHHECCCVDCARCNNIDWSVGCWNTHDPREHDHEGCDDTKPGLTVSEILEQPQRRQEHDRLAYDDASVGQLLEFLIAGILRYCFLDMFSRNMFRSKQAIRCMC</sequence>